<keyword evidence="3" id="KW-0804">Transcription</keyword>
<dbReference type="InterPro" id="IPR036390">
    <property type="entry name" value="WH_DNA-bd_sf"/>
</dbReference>
<dbReference type="GO" id="GO:0003677">
    <property type="term" value="F:DNA binding"/>
    <property type="evidence" value="ECO:0007669"/>
    <property type="project" value="UniProtKB-KW"/>
</dbReference>
<keyword evidence="2 5" id="KW-0238">DNA-binding</keyword>
<dbReference type="InterPro" id="IPR000524">
    <property type="entry name" value="Tscrpt_reg_HTH_GntR"/>
</dbReference>
<evidence type="ECO:0000256" key="3">
    <source>
        <dbReference type="ARBA" id="ARBA00023163"/>
    </source>
</evidence>
<proteinExistence type="predicted"/>
<dbReference type="RefSeq" id="WP_307371082.1">
    <property type="nucleotide sequence ID" value="NZ_JAUSUW010000003.1"/>
</dbReference>
<sequence>MMKAIQIPKSLIEETITRIRDAILTGELPLGSKLSEQRLADMLGVSRSPVAQALAVLKTEGLVEVYPKRGSFVYMPDARTVSELCEYRAILETAALQLSLERQSPLLLTSMRASVEAMEGALQAKDLQAYSRHDMAFHLAFLSHCDNRQLESAYSRSISTVIGVRTHVFMSGSPHPMRSMDEHRQILAACEAGDPQAACRLLEIHIHHLDKDFINMG</sequence>
<dbReference type="SMART" id="SM00345">
    <property type="entry name" value="HTH_GNTR"/>
    <property type="match status" value="1"/>
</dbReference>
<dbReference type="SUPFAM" id="SSF48008">
    <property type="entry name" value="GntR ligand-binding domain-like"/>
    <property type="match status" value="1"/>
</dbReference>
<dbReference type="Proteomes" id="UP001238496">
    <property type="component" value="Unassembled WGS sequence"/>
</dbReference>
<evidence type="ECO:0000256" key="2">
    <source>
        <dbReference type="ARBA" id="ARBA00023125"/>
    </source>
</evidence>
<dbReference type="InterPro" id="IPR011711">
    <property type="entry name" value="GntR_C"/>
</dbReference>
<evidence type="ECO:0000313" key="5">
    <source>
        <dbReference type="EMBL" id="MDQ0420467.1"/>
    </source>
</evidence>
<dbReference type="CDD" id="cd07377">
    <property type="entry name" value="WHTH_GntR"/>
    <property type="match status" value="1"/>
</dbReference>
<accession>A0ABU0G550</accession>
<gene>
    <name evidence="5" type="ORF">J2045_001486</name>
</gene>
<dbReference type="Gene3D" id="1.10.10.10">
    <property type="entry name" value="Winged helix-like DNA-binding domain superfamily/Winged helix DNA-binding domain"/>
    <property type="match status" value="1"/>
</dbReference>
<dbReference type="Pfam" id="PF00392">
    <property type="entry name" value="GntR"/>
    <property type="match status" value="1"/>
</dbReference>
<dbReference type="SMART" id="SM00895">
    <property type="entry name" value="FCD"/>
    <property type="match status" value="1"/>
</dbReference>
<reference evidence="5 6" key="1">
    <citation type="submission" date="2023-07" db="EMBL/GenBank/DDBJ databases">
        <title>Genomic Encyclopedia of Type Strains, Phase IV (KMG-IV): sequencing the most valuable type-strain genomes for metagenomic binning, comparative biology and taxonomic classification.</title>
        <authorList>
            <person name="Goeker M."/>
        </authorList>
    </citation>
    <scope>NUCLEOTIDE SEQUENCE [LARGE SCALE GENOMIC DNA]</scope>
    <source>
        <strain evidence="5 6">DSM 1111</strain>
    </source>
</reference>
<dbReference type="SUPFAM" id="SSF46785">
    <property type="entry name" value="Winged helix' DNA-binding domain"/>
    <property type="match status" value="1"/>
</dbReference>
<feature type="domain" description="HTH gntR-type" evidence="4">
    <location>
        <begin position="9"/>
        <end position="76"/>
    </location>
</feature>
<dbReference type="Gene3D" id="1.20.120.530">
    <property type="entry name" value="GntR ligand-binding domain-like"/>
    <property type="match status" value="1"/>
</dbReference>
<keyword evidence="1" id="KW-0805">Transcription regulation</keyword>
<dbReference type="InterPro" id="IPR036388">
    <property type="entry name" value="WH-like_DNA-bd_sf"/>
</dbReference>
<evidence type="ECO:0000256" key="1">
    <source>
        <dbReference type="ARBA" id="ARBA00023015"/>
    </source>
</evidence>
<comment type="caution">
    <text evidence="5">The sequence shown here is derived from an EMBL/GenBank/DDBJ whole genome shotgun (WGS) entry which is preliminary data.</text>
</comment>
<dbReference type="InterPro" id="IPR008920">
    <property type="entry name" value="TF_FadR/GntR_C"/>
</dbReference>
<protein>
    <submittedName>
        <fullName evidence="5">DNA-binding GntR family transcriptional regulator</fullName>
    </submittedName>
</protein>
<dbReference type="PRINTS" id="PR00035">
    <property type="entry name" value="HTHGNTR"/>
</dbReference>
<dbReference type="EMBL" id="JAUSUW010000003">
    <property type="protein sequence ID" value="MDQ0420467.1"/>
    <property type="molecule type" value="Genomic_DNA"/>
</dbReference>
<evidence type="ECO:0000313" key="6">
    <source>
        <dbReference type="Proteomes" id="UP001238496"/>
    </source>
</evidence>
<organism evidence="5 6">
    <name type="scientific">Peteryoungia aggregata LMG 23059</name>
    <dbReference type="NCBI Taxonomy" id="1368425"/>
    <lineage>
        <taxon>Bacteria</taxon>
        <taxon>Pseudomonadati</taxon>
        <taxon>Pseudomonadota</taxon>
        <taxon>Alphaproteobacteria</taxon>
        <taxon>Hyphomicrobiales</taxon>
        <taxon>Rhizobiaceae</taxon>
        <taxon>Peteryoungia</taxon>
    </lineage>
</organism>
<dbReference type="PANTHER" id="PTHR43537:SF50">
    <property type="entry name" value="TRANSCRIPTIONAL REGULATORY PROTEIN"/>
    <property type="match status" value="1"/>
</dbReference>
<dbReference type="PANTHER" id="PTHR43537">
    <property type="entry name" value="TRANSCRIPTIONAL REGULATOR, GNTR FAMILY"/>
    <property type="match status" value="1"/>
</dbReference>
<keyword evidence="6" id="KW-1185">Reference proteome</keyword>
<evidence type="ECO:0000259" key="4">
    <source>
        <dbReference type="PROSITE" id="PS50949"/>
    </source>
</evidence>
<name>A0ABU0G550_9HYPH</name>
<dbReference type="Pfam" id="PF07729">
    <property type="entry name" value="FCD"/>
    <property type="match status" value="1"/>
</dbReference>
<dbReference type="PROSITE" id="PS50949">
    <property type="entry name" value="HTH_GNTR"/>
    <property type="match status" value="1"/>
</dbReference>